<evidence type="ECO:0000313" key="1">
    <source>
        <dbReference type="EMBL" id="KAI5324121.1"/>
    </source>
</evidence>
<reference evidence="1 2" key="1">
    <citation type="journal article" date="2022" name="G3 (Bethesda)">
        <title>Whole-genome sequence and methylome profiling of the almond [Prunus dulcis (Mill.) D.A. Webb] cultivar 'Nonpareil'.</title>
        <authorList>
            <person name="D'Amico-Willman K.M."/>
            <person name="Ouma W.Z."/>
            <person name="Meulia T."/>
            <person name="Sideli G.M."/>
            <person name="Gradziel T.M."/>
            <person name="Fresnedo-Ramirez J."/>
        </authorList>
    </citation>
    <scope>NUCLEOTIDE SEQUENCE [LARGE SCALE GENOMIC DNA]</scope>
    <source>
        <strain evidence="1">Clone GOH B32 T37-40</strain>
    </source>
</reference>
<protein>
    <submittedName>
        <fullName evidence="1">Uncharacterized protein</fullName>
    </submittedName>
</protein>
<sequence>MGLENFGIFLDQNCRILGICRKYRIRHFWISDLSESDFFENGFDLAWVCLDTSLLDLHVVHIDFHSFANLLLKDLIHEPLVGCSGVLQPKGHDLVAVGPSLDDERDLRLVILMHQDLMIARVGVHEAEQLIARSGIHELVNSRQWEVVFRACFIEVGVIDTDSPFALFLFRHQNNVGQPLRVGDLFNDLGACRSRLQ</sequence>
<dbReference type="EMBL" id="JAJFAZ020000006">
    <property type="protein sequence ID" value="KAI5324121.1"/>
    <property type="molecule type" value="Genomic_DNA"/>
</dbReference>
<comment type="caution">
    <text evidence="1">The sequence shown here is derived from an EMBL/GenBank/DDBJ whole genome shotgun (WGS) entry which is preliminary data.</text>
</comment>
<dbReference type="Proteomes" id="UP001054821">
    <property type="component" value="Chromosome 6"/>
</dbReference>
<name>A0AAD4VHL7_PRUDU</name>
<dbReference type="AlphaFoldDB" id="A0AAD4VHL7"/>
<evidence type="ECO:0000313" key="2">
    <source>
        <dbReference type="Proteomes" id="UP001054821"/>
    </source>
</evidence>
<keyword evidence="2" id="KW-1185">Reference proteome</keyword>
<organism evidence="1 2">
    <name type="scientific">Prunus dulcis</name>
    <name type="common">Almond</name>
    <name type="synonym">Amygdalus dulcis</name>
    <dbReference type="NCBI Taxonomy" id="3755"/>
    <lineage>
        <taxon>Eukaryota</taxon>
        <taxon>Viridiplantae</taxon>
        <taxon>Streptophyta</taxon>
        <taxon>Embryophyta</taxon>
        <taxon>Tracheophyta</taxon>
        <taxon>Spermatophyta</taxon>
        <taxon>Magnoliopsida</taxon>
        <taxon>eudicotyledons</taxon>
        <taxon>Gunneridae</taxon>
        <taxon>Pentapetalae</taxon>
        <taxon>rosids</taxon>
        <taxon>fabids</taxon>
        <taxon>Rosales</taxon>
        <taxon>Rosaceae</taxon>
        <taxon>Amygdaloideae</taxon>
        <taxon>Amygdaleae</taxon>
        <taxon>Prunus</taxon>
    </lineage>
</organism>
<accession>A0AAD4VHL7</accession>
<gene>
    <name evidence="1" type="ORF">L3X38_033194</name>
</gene>
<proteinExistence type="predicted"/>